<dbReference type="Proteomes" id="UP000286134">
    <property type="component" value="Unassembled WGS sequence"/>
</dbReference>
<evidence type="ECO:0000259" key="2">
    <source>
        <dbReference type="Pfam" id="PF14612"/>
    </source>
</evidence>
<evidence type="ECO:0000313" key="5">
    <source>
        <dbReference type="Proteomes" id="UP000286134"/>
    </source>
</evidence>
<evidence type="ECO:0000259" key="3">
    <source>
        <dbReference type="Pfam" id="PF24244"/>
    </source>
</evidence>
<feature type="compositionally biased region" description="Basic and acidic residues" evidence="1">
    <location>
        <begin position="287"/>
        <end position="316"/>
    </location>
</feature>
<name>A0A420HFF8_9PEZI</name>
<dbReference type="Pfam" id="PF14612">
    <property type="entry name" value="Ino80_Iec3"/>
    <property type="match status" value="1"/>
</dbReference>
<dbReference type="STRING" id="212602.A0A420HFF8"/>
<feature type="region of interest" description="Disordered" evidence="1">
    <location>
        <begin position="282"/>
        <end position="358"/>
    </location>
</feature>
<dbReference type="EMBL" id="MCFK01008361">
    <property type="protein sequence ID" value="RKF56161.1"/>
    <property type="molecule type" value="Genomic_DNA"/>
</dbReference>
<dbReference type="Pfam" id="PF24244">
    <property type="entry name" value="Iec3-like_M"/>
    <property type="match status" value="1"/>
</dbReference>
<feature type="domain" description="INO80 complex subunit 3 N-terminal" evidence="2">
    <location>
        <begin position="22"/>
        <end position="89"/>
    </location>
</feature>
<accession>A0A420HFF8</accession>
<protein>
    <recommendedName>
        <fullName evidence="6">IEC3 subunit of the Ino80 complex, chromatin re-modelling-domain-containing protein</fullName>
    </recommendedName>
</protein>
<proteinExistence type="predicted"/>
<reference evidence="4 5" key="1">
    <citation type="journal article" date="2018" name="BMC Genomics">
        <title>Comparative genome analyses reveal sequence features reflecting distinct modes of host-adaptation between dicot and monocot powdery mildew.</title>
        <authorList>
            <person name="Wu Y."/>
            <person name="Ma X."/>
            <person name="Pan Z."/>
            <person name="Kale S.D."/>
            <person name="Song Y."/>
            <person name="King H."/>
            <person name="Zhang Q."/>
            <person name="Presley C."/>
            <person name="Deng X."/>
            <person name="Wei C.I."/>
            <person name="Xiao S."/>
        </authorList>
    </citation>
    <scope>NUCLEOTIDE SEQUENCE [LARGE SCALE GENOMIC DNA]</scope>
    <source>
        <strain evidence="4">UMSG2</strain>
    </source>
</reference>
<dbReference type="AlphaFoldDB" id="A0A420HFF8"/>
<dbReference type="GO" id="GO:0006338">
    <property type="term" value="P:chromatin remodeling"/>
    <property type="evidence" value="ECO:0007669"/>
    <property type="project" value="InterPro"/>
</dbReference>
<keyword evidence="5" id="KW-1185">Reference proteome</keyword>
<evidence type="ECO:0000313" key="4">
    <source>
        <dbReference type="EMBL" id="RKF56161.1"/>
    </source>
</evidence>
<organism evidence="4 5">
    <name type="scientific">Erysiphe neolycopersici</name>
    <dbReference type="NCBI Taxonomy" id="212602"/>
    <lineage>
        <taxon>Eukaryota</taxon>
        <taxon>Fungi</taxon>
        <taxon>Dikarya</taxon>
        <taxon>Ascomycota</taxon>
        <taxon>Pezizomycotina</taxon>
        <taxon>Leotiomycetes</taxon>
        <taxon>Erysiphales</taxon>
        <taxon>Erysiphaceae</taxon>
        <taxon>Erysiphe</taxon>
    </lineage>
</organism>
<gene>
    <name evidence="4" type="ORF">OnM2_083032</name>
</gene>
<dbReference type="GO" id="GO:0031011">
    <property type="term" value="C:Ino80 complex"/>
    <property type="evidence" value="ECO:0007669"/>
    <property type="project" value="InterPro"/>
</dbReference>
<evidence type="ECO:0000256" key="1">
    <source>
        <dbReference type="SAM" id="MobiDB-lite"/>
    </source>
</evidence>
<evidence type="ECO:0008006" key="6">
    <source>
        <dbReference type="Google" id="ProtNLM"/>
    </source>
</evidence>
<feature type="compositionally biased region" description="Basic residues" evidence="1">
    <location>
        <begin position="317"/>
        <end position="326"/>
    </location>
</feature>
<dbReference type="InterPro" id="IPR032742">
    <property type="entry name" value="Iec3_N"/>
</dbReference>
<comment type="caution">
    <text evidence="4">The sequence shown here is derived from an EMBL/GenBank/DDBJ whole genome shotgun (WGS) entry which is preliminary data.</text>
</comment>
<feature type="region of interest" description="Disordered" evidence="1">
    <location>
        <begin position="241"/>
        <end position="266"/>
    </location>
</feature>
<sequence>MNTTTILEDARSQSCPPQQTYRSFKKKFRKMKIKFDEAMLQNRELFLDEQRAIQTAKRLALQNDQILDILYDMNNSARILAEKRIDLTAEPPYLSEIPSLVSNYELSKVSQLQSTEGKKLYSEICDMIAAHELSKPPRATQKSLALLLASIPHLNSKNPHLPDDILLSLEPEEGQKTPYSYITSEQLDEFYHEIDTSLGEIPLSLRPPTQETSQDSVFENYHSPHNWLRRNVPQIFLQDGECSEKSSGKPGALRGAGKRVNIPAPSKPDAFEIVEEDGLGYEFKIGSSKERERKRKRSEDDHGSIAKKGAVDEIKAKKPRQARKKKGDTSEEKVSSVKKARKSKGISSPPGGHPFGPA</sequence>
<dbReference type="InterPro" id="IPR055449">
    <property type="entry name" value="Iec3-like_M"/>
</dbReference>
<feature type="domain" description="INO80 complex subunit 3-like middle region" evidence="3">
    <location>
        <begin position="142"/>
        <end position="241"/>
    </location>
</feature>